<name>A0A7R8W460_9CRUS</name>
<protein>
    <recommendedName>
        <fullName evidence="2">TIP41-like protein</fullName>
    </recommendedName>
</protein>
<evidence type="ECO:0000256" key="1">
    <source>
        <dbReference type="ARBA" id="ARBA00006658"/>
    </source>
</evidence>
<evidence type="ECO:0000256" key="2">
    <source>
        <dbReference type="ARBA" id="ARBA00018951"/>
    </source>
</evidence>
<dbReference type="PANTHER" id="PTHR21021">
    <property type="entry name" value="GAF/PUTATIVE CYTOSKELETAL PROTEIN"/>
    <property type="match status" value="1"/>
</dbReference>
<dbReference type="EMBL" id="OB660392">
    <property type="protein sequence ID" value="CAD7224536.1"/>
    <property type="molecule type" value="Genomic_DNA"/>
</dbReference>
<feature type="compositionally biased region" description="Polar residues" evidence="3">
    <location>
        <begin position="164"/>
        <end position="188"/>
    </location>
</feature>
<sequence length="378" mass="41974">MSTYIPLRPVPPKEANPSSVVTSAAPVVVNGFKVPPFVLKSRKSHILPSVCQSPLQCSVPKKETVEGGNGSVSSSQDLPLCNACRFTAELNLPQLPDMIFPENVLMLEHVSSGIRLSFTALEALKRVNASQDLMKVAVAEAWKETSGSASEQSEQKEKSGVSETVNQTTGEGAKKVSSTDLLRASSKQRGPGKGSDFIESIIKPFDWTYTTDYEGTLILPDSYRELAFEPTSERIDVERLKSRDKILWFCEMVLFEDELADNGCALLSIKARVMPTFIFILLRFYLRVDGVVVRTIDTRFFIDTTSQTPVILREHSHREAEYKDLNFPVSVICDQNQIWQYLPIVKEEVHRLVLPTAEDSDPSLQTKICGCCGPCSCC</sequence>
<proteinExistence type="inferred from homology"/>
<gene>
    <name evidence="4" type="ORF">CTOB1V02_LOCUS2493</name>
</gene>
<evidence type="ECO:0000313" key="4">
    <source>
        <dbReference type="EMBL" id="CAD7224536.1"/>
    </source>
</evidence>
<organism evidence="4">
    <name type="scientific">Cyprideis torosa</name>
    <dbReference type="NCBI Taxonomy" id="163714"/>
    <lineage>
        <taxon>Eukaryota</taxon>
        <taxon>Metazoa</taxon>
        <taxon>Ecdysozoa</taxon>
        <taxon>Arthropoda</taxon>
        <taxon>Crustacea</taxon>
        <taxon>Oligostraca</taxon>
        <taxon>Ostracoda</taxon>
        <taxon>Podocopa</taxon>
        <taxon>Podocopida</taxon>
        <taxon>Cytherocopina</taxon>
        <taxon>Cytheroidea</taxon>
        <taxon>Cytherideidae</taxon>
        <taxon>Cyprideis</taxon>
    </lineage>
</organism>
<dbReference type="GO" id="GO:0005829">
    <property type="term" value="C:cytosol"/>
    <property type="evidence" value="ECO:0007669"/>
    <property type="project" value="TreeGrafter"/>
</dbReference>
<dbReference type="Pfam" id="PF04176">
    <property type="entry name" value="TIP41"/>
    <property type="match status" value="1"/>
</dbReference>
<evidence type="ECO:0000256" key="3">
    <source>
        <dbReference type="SAM" id="MobiDB-lite"/>
    </source>
</evidence>
<dbReference type="InterPro" id="IPR051330">
    <property type="entry name" value="Phosphatase_reg/MetRdx"/>
</dbReference>
<comment type="similarity">
    <text evidence="1">Belongs to the TIP41 family.</text>
</comment>
<dbReference type="GO" id="GO:0031929">
    <property type="term" value="P:TOR signaling"/>
    <property type="evidence" value="ECO:0007669"/>
    <property type="project" value="TreeGrafter"/>
</dbReference>
<feature type="region of interest" description="Disordered" evidence="3">
    <location>
        <begin position="144"/>
        <end position="195"/>
    </location>
</feature>
<dbReference type="InterPro" id="IPR007303">
    <property type="entry name" value="TIP41-like"/>
</dbReference>
<dbReference type="OrthoDB" id="10253878at2759"/>
<reference evidence="4" key="1">
    <citation type="submission" date="2020-11" db="EMBL/GenBank/DDBJ databases">
        <authorList>
            <person name="Tran Van P."/>
        </authorList>
    </citation>
    <scope>NUCLEOTIDE SEQUENCE</scope>
</reference>
<dbReference type="PANTHER" id="PTHR21021:SF16">
    <property type="entry name" value="TIP41-LIKE PROTEIN"/>
    <property type="match status" value="1"/>
</dbReference>
<accession>A0A7R8W460</accession>
<dbReference type="AlphaFoldDB" id="A0A7R8W460"/>